<dbReference type="SUPFAM" id="SSF47226">
    <property type="entry name" value="Histidine-containing phosphotransfer domain, HPT domain"/>
    <property type="match status" value="1"/>
</dbReference>
<feature type="modified residue" description="4-aspartylphosphate" evidence="14">
    <location>
        <position position="666"/>
    </location>
</feature>
<protein>
    <recommendedName>
        <fullName evidence="3">histidine kinase</fullName>
        <ecNumber evidence="3">2.7.13.3</ecNumber>
    </recommendedName>
</protein>
<feature type="domain" description="Histidine kinase" evidence="16">
    <location>
        <begin position="366"/>
        <end position="590"/>
    </location>
</feature>
<dbReference type="SUPFAM" id="SSF47384">
    <property type="entry name" value="Homodimeric domain of signal transducing histidine kinase"/>
    <property type="match status" value="1"/>
</dbReference>
<dbReference type="SMART" id="SM00388">
    <property type="entry name" value="HisKA"/>
    <property type="match status" value="1"/>
</dbReference>
<dbReference type="InterPro" id="IPR011006">
    <property type="entry name" value="CheY-like_superfamily"/>
</dbReference>
<organism evidence="19 20">
    <name type="scientific">Pseudotabrizicola alkalilacus</name>
    <dbReference type="NCBI Taxonomy" id="2305252"/>
    <lineage>
        <taxon>Bacteria</taxon>
        <taxon>Pseudomonadati</taxon>
        <taxon>Pseudomonadota</taxon>
        <taxon>Alphaproteobacteria</taxon>
        <taxon>Rhodobacterales</taxon>
        <taxon>Paracoccaceae</taxon>
        <taxon>Pseudotabrizicola</taxon>
    </lineage>
</organism>
<evidence type="ECO:0000259" key="17">
    <source>
        <dbReference type="PROSITE" id="PS50110"/>
    </source>
</evidence>
<dbReference type="PRINTS" id="PR00344">
    <property type="entry name" value="BCTRLSENSOR"/>
</dbReference>
<dbReference type="InterPro" id="IPR036890">
    <property type="entry name" value="HATPase_C_sf"/>
</dbReference>
<dbReference type="CDD" id="cd00082">
    <property type="entry name" value="HisKA"/>
    <property type="match status" value="1"/>
</dbReference>
<dbReference type="PANTHER" id="PTHR43047">
    <property type="entry name" value="TWO-COMPONENT HISTIDINE PROTEIN KINASE"/>
    <property type="match status" value="1"/>
</dbReference>
<reference evidence="19 20" key="1">
    <citation type="submission" date="2018-08" db="EMBL/GenBank/DDBJ databases">
        <title>Flavobacterium tibetense sp. nov., isolated from a wetland YonghuCo on Tibetan Plateau.</title>
        <authorList>
            <person name="Phurbu D."/>
            <person name="Lu H."/>
            <person name="Xing P."/>
        </authorList>
    </citation>
    <scope>NUCLEOTIDE SEQUENCE [LARGE SCALE GENOMIC DNA]</scope>
    <source>
        <strain evidence="19 20">DJC</strain>
    </source>
</reference>
<evidence type="ECO:0000256" key="4">
    <source>
        <dbReference type="ARBA" id="ARBA00022475"/>
    </source>
</evidence>
<dbReference type="EC" id="2.7.13.3" evidence="3"/>
<evidence type="ECO:0000259" key="18">
    <source>
        <dbReference type="PROSITE" id="PS50112"/>
    </source>
</evidence>
<dbReference type="CDD" id="cd17546">
    <property type="entry name" value="REC_hyHK_CKI1_RcsC-like"/>
    <property type="match status" value="1"/>
</dbReference>
<dbReference type="Pfam" id="PF00989">
    <property type="entry name" value="PAS"/>
    <property type="match status" value="1"/>
</dbReference>
<dbReference type="SUPFAM" id="SSF55785">
    <property type="entry name" value="PYP-like sensor domain (PAS domain)"/>
    <property type="match status" value="1"/>
</dbReference>
<dbReference type="InterPro" id="IPR005467">
    <property type="entry name" value="His_kinase_dom"/>
</dbReference>
<dbReference type="Gene3D" id="3.40.50.2300">
    <property type="match status" value="1"/>
</dbReference>
<comment type="caution">
    <text evidence="19">The sequence shown here is derived from an EMBL/GenBank/DDBJ whole genome shotgun (WGS) entry which is preliminary data.</text>
</comment>
<dbReference type="PROSITE" id="PS50112">
    <property type="entry name" value="PAS"/>
    <property type="match status" value="1"/>
</dbReference>
<evidence type="ECO:0000256" key="12">
    <source>
        <dbReference type="ARBA" id="ARBA00023012"/>
    </source>
</evidence>
<dbReference type="GO" id="GO:0005886">
    <property type="term" value="C:plasma membrane"/>
    <property type="evidence" value="ECO:0007669"/>
    <property type="project" value="UniProtKB-SubCell"/>
</dbReference>
<dbReference type="Gene3D" id="1.20.120.160">
    <property type="entry name" value="HPT domain"/>
    <property type="match status" value="1"/>
</dbReference>
<evidence type="ECO:0000256" key="15">
    <source>
        <dbReference type="SAM" id="Phobius"/>
    </source>
</evidence>
<dbReference type="InterPro" id="IPR004358">
    <property type="entry name" value="Sig_transdc_His_kin-like_C"/>
</dbReference>
<keyword evidence="11 15" id="KW-1133">Transmembrane helix</keyword>
<keyword evidence="7" id="KW-0808">Transferase</keyword>
<dbReference type="InterPro" id="IPR008207">
    <property type="entry name" value="Sig_transdc_His_kin_Hpt_dom"/>
</dbReference>
<evidence type="ECO:0000256" key="7">
    <source>
        <dbReference type="ARBA" id="ARBA00022679"/>
    </source>
</evidence>
<sequence>MTFFPIRPRKPLAGSIRMLAVVGLVLTLLAMIGTLALDVRDRMSELDRADSDNGQWVMMQTEVEVLRLQTTLVKAQASQTGLEDVRRWFNVLYSRLRMLEQSPLYGAFILQPENLSALKAMQAFIDRWVSTIDSSDAVLATALQQMASESEEVQRTARDLSLRSLQAFSAGTDRTRARVSDTLTQLAVTTAATILLLVMLAAMAMRLYRMTQRQAKENQTVGERLQLIIATSPDAIVVTNRGGWVVEFNPAAETMFGFTRKQAMGRQIVPLLFSVDDQAAYESRLRGIVSRTVQAGPQRFELTGHRASGQAFPLEVSMAVRDLKPGALIVGFLRDISRRQADQLALEQALTRARAGEKAKAKFLAVMSHEMRTPLNGLIGSMEQMHDTDLDDNQRELLRVMEISGGILLSHVESVLDLSSAEAGQIRLAETSFDLDRLIEDCIATQAGIARTNGTTIRHVMLTGPLGQVSGDPGRVQQILLNLIGNAVKFTRNGAITVETERLPRKSGSTTAPMVELRVIDTGIGIPKSELTRVFEDFATVDSSYGRETGGTGLGLGIARRLVQAMGGSIGVESEPGEGSLFWLRLPLPPTDSALTVPILAPIKATIPPQPDKPVLDVLIIEDNDINRFLLRRTLISCNHRVTEASDGLEGVAMAAKTRFDVIITDIAMPRLDGIEASRRIRAGGASRAARIIALTAHALPEEQERFRLAGMDACLTKPVSRETLLAHLQTSPALPNGSGLTAQPMLLKTASLHELAETVGHPVMLSLMTRMLAEGDAMLAQITAHPVPNEDMARAAHRLAGSSSTFGAVAFCEALSALELAIRRDQMAEATRLIARLPALWEDTREALAQYGALLNS</sequence>
<feature type="domain" description="Response regulatory" evidence="17">
    <location>
        <begin position="617"/>
        <end position="733"/>
    </location>
</feature>
<proteinExistence type="predicted"/>
<dbReference type="Gene3D" id="1.10.287.130">
    <property type="match status" value="1"/>
</dbReference>
<accession>A0A411Z0W6</accession>
<keyword evidence="8 15" id="KW-0812">Transmembrane</keyword>
<dbReference type="NCBIfam" id="TIGR00229">
    <property type="entry name" value="sensory_box"/>
    <property type="match status" value="1"/>
</dbReference>
<dbReference type="Gene3D" id="3.30.450.20">
    <property type="entry name" value="PAS domain"/>
    <property type="match status" value="1"/>
</dbReference>
<dbReference type="PANTHER" id="PTHR43047:SF64">
    <property type="entry name" value="HISTIDINE KINASE CONTAINING CHEY-HOMOLOGOUS RECEIVER DOMAIN AND PAS DOMAIN-RELATED"/>
    <property type="match status" value="1"/>
</dbReference>
<dbReference type="EMBL" id="QWEY01000007">
    <property type="protein sequence ID" value="RGP36703.1"/>
    <property type="molecule type" value="Genomic_DNA"/>
</dbReference>
<dbReference type="FunFam" id="3.30.565.10:FF:000010">
    <property type="entry name" value="Sensor histidine kinase RcsC"/>
    <property type="match status" value="1"/>
</dbReference>
<dbReference type="SMART" id="SM00448">
    <property type="entry name" value="REC"/>
    <property type="match status" value="1"/>
</dbReference>
<keyword evidence="13 15" id="KW-0472">Membrane</keyword>
<evidence type="ECO:0000256" key="10">
    <source>
        <dbReference type="ARBA" id="ARBA00022840"/>
    </source>
</evidence>
<keyword evidence="9" id="KW-0418">Kinase</keyword>
<keyword evidence="5" id="KW-0997">Cell inner membrane</keyword>
<evidence type="ECO:0000256" key="3">
    <source>
        <dbReference type="ARBA" id="ARBA00012438"/>
    </source>
</evidence>
<gene>
    <name evidence="19" type="ORF">D1012_13685</name>
</gene>
<comment type="catalytic activity">
    <reaction evidence="1">
        <text>ATP + protein L-histidine = ADP + protein N-phospho-L-histidine.</text>
        <dbReference type="EC" id="2.7.13.3"/>
    </reaction>
</comment>
<dbReference type="Proteomes" id="UP000284547">
    <property type="component" value="Unassembled WGS sequence"/>
</dbReference>
<dbReference type="SUPFAM" id="SSF52172">
    <property type="entry name" value="CheY-like"/>
    <property type="match status" value="1"/>
</dbReference>
<dbReference type="Pfam" id="PF02518">
    <property type="entry name" value="HATPase_c"/>
    <property type="match status" value="1"/>
</dbReference>
<keyword evidence="20" id="KW-1185">Reference proteome</keyword>
<evidence type="ECO:0000256" key="5">
    <source>
        <dbReference type="ARBA" id="ARBA00022519"/>
    </source>
</evidence>
<evidence type="ECO:0000256" key="8">
    <source>
        <dbReference type="ARBA" id="ARBA00022692"/>
    </source>
</evidence>
<evidence type="ECO:0000256" key="11">
    <source>
        <dbReference type="ARBA" id="ARBA00022989"/>
    </source>
</evidence>
<evidence type="ECO:0000256" key="1">
    <source>
        <dbReference type="ARBA" id="ARBA00000085"/>
    </source>
</evidence>
<comment type="subcellular location">
    <subcellularLocation>
        <location evidence="2">Cell inner membrane</location>
        <topology evidence="2">Multi-pass membrane protein</topology>
    </subcellularLocation>
</comment>
<dbReference type="InterPro" id="IPR003661">
    <property type="entry name" value="HisK_dim/P_dom"/>
</dbReference>
<dbReference type="InterPro" id="IPR036641">
    <property type="entry name" value="HPT_dom_sf"/>
</dbReference>
<evidence type="ECO:0000259" key="16">
    <source>
        <dbReference type="PROSITE" id="PS50109"/>
    </source>
</evidence>
<dbReference type="Pfam" id="PF00512">
    <property type="entry name" value="HisKA"/>
    <property type="match status" value="1"/>
</dbReference>
<dbReference type="SMART" id="SM00091">
    <property type="entry name" value="PAS"/>
    <property type="match status" value="1"/>
</dbReference>
<evidence type="ECO:0000313" key="19">
    <source>
        <dbReference type="EMBL" id="RGP36703.1"/>
    </source>
</evidence>
<dbReference type="InterPro" id="IPR035965">
    <property type="entry name" value="PAS-like_dom_sf"/>
</dbReference>
<dbReference type="InterPro" id="IPR003594">
    <property type="entry name" value="HATPase_dom"/>
</dbReference>
<dbReference type="PROSITE" id="PS50110">
    <property type="entry name" value="RESPONSE_REGULATORY"/>
    <property type="match status" value="1"/>
</dbReference>
<evidence type="ECO:0000313" key="20">
    <source>
        <dbReference type="Proteomes" id="UP000284547"/>
    </source>
</evidence>
<dbReference type="InterPro" id="IPR036097">
    <property type="entry name" value="HisK_dim/P_sf"/>
</dbReference>
<dbReference type="InterPro" id="IPR001789">
    <property type="entry name" value="Sig_transdc_resp-reg_receiver"/>
</dbReference>
<dbReference type="Gene3D" id="3.30.565.10">
    <property type="entry name" value="Histidine kinase-like ATPase, C-terminal domain"/>
    <property type="match status" value="1"/>
</dbReference>
<dbReference type="InterPro" id="IPR013767">
    <property type="entry name" value="PAS_fold"/>
</dbReference>
<dbReference type="CDD" id="cd16922">
    <property type="entry name" value="HATPase_EvgS-ArcB-TorS-like"/>
    <property type="match status" value="1"/>
</dbReference>
<evidence type="ECO:0000256" key="14">
    <source>
        <dbReference type="PROSITE-ProRule" id="PRU00169"/>
    </source>
</evidence>
<evidence type="ECO:0000256" key="2">
    <source>
        <dbReference type="ARBA" id="ARBA00004429"/>
    </source>
</evidence>
<dbReference type="Pfam" id="PF00072">
    <property type="entry name" value="Response_reg"/>
    <property type="match status" value="1"/>
</dbReference>
<evidence type="ECO:0000256" key="6">
    <source>
        <dbReference type="ARBA" id="ARBA00022553"/>
    </source>
</evidence>
<dbReference type="SUPFAM" id="SSF55874">
    <property type="entry name" value="ATPase domain of HSP90 chaperone/DNA topoisomerase II/histidine kinase"/>
    <property type="match status" value="1"/>
</dbReference>
<dbReference type="SMART" id="SM00387">
    <property type="entry name" value="HATPase_c"/>
    <property type="match status" value="1"/>
</dbReference>
<evidence type="ECO:0000256" key="9">
    <source>
        <dbReference type="ARBA" id="ARBA00022777"/>
    </source>
</evidence>
<dbReference type="Pfam" id="PF01627">
    <property type="entry name" value="Hpt"/>
    <property type="match status" value="1"/>
</dbReference>
<dbReference type="PROSITE" id="PS50109">
    <property type="entry name" value="HIS_KIN"/>
    <property type="match status" value="1"/>
</dbReference>
<dbReference type="InterPro" id="IPR000014">
    <property type="entry name" value="PAS"/>
</dbReference>
<dbReference type="GO" id="GO:0006355">
    <property type="term" value="P:regulation of DNA-templated transcription"/>
    <property type="evidence" value="ECO:0007669"/>
    <property type="project" value="InterPro"/>
</dbReference>
<evidence type="ECO:0000256" key="13">
    <source>
        <dbReference type="ARBA" id="ARBA00023136"/>
    </source>
</evidence>
<dbReference type="AlphaFoldDB" id="A0A411Z0W6"/>
<feature type="domain" description="PAS" evidence="18">
    <location>
        <begin position="221"/>
        <end position="292"/>
    </location>
</feature>
<feature type="transmembrane region" description="Helical" evidence="15">
    <location>
        <begin position="186"/>
        <end position="208"/>
    </location>
</feature>
<keyword evidence="6 14" id="KW-0597">Phosphoprotein</keyword>
<dbReference type="CDD" id="cd00130">
    <property type="entry name" value="PAS"/>
    <property type="match status" value="1"/>
</dbReference>
<keyword evidence="10" id="KW-0067">ATP-binding</keyword>
<keyword evidence="12" id="KW-0902">Two-component regulatory system</keyword>
<keyword evidence="10" id="KW-0547">Nucleotide-binding</keyword>
<name>A0A411Z0W6_9RHOB</name>
<keyword evidence="4" id="KW-1003">Cell membrane</keyword>
<dbReference type="GO" id="GO:0000155">
    <property type="term" value="F:phosphorelay sensor kinase activity"/>
    <property type="evidence" value="ECO:0007669"/>
    <property type="project" value="InterPro"/>
</dbReference>